<sequence length="45" mass="5310">MSKIRGELPYFEQKQLNARKLNIRINKGMHLKTLKPTDGIRFLVL</sequence>
<name>A0A0E9VL81_ANGAN</name>
<evidence type="ECO:0000313" key="1">
    <source>
        <dbReference type="EMBL" id="JAH78864.1"/>
    </source>
</evidence>
<reference evidence="1" key="1">
    <citation type="submission" date="2014-11" db="EMBL/GenBank/DDBJ databases">
        <authorList>
            <person name="Amaro Gonzalez C."/>
        </authorList>
    </citation>
    <scope>NUCLEOTIDE SEQUENCE</scope>
</reference>
<accession>A0A0E9VL81</accession>
<dbReference type="AlphaFoldDB" id="A0A0E9VL81"/>
<reference evidence="1" key="2">
    <citation type="journal article" date="2015" name="Fish Shellfish Immunol.">
        <title>Early steps in the European eel (Anguilla anguilla)-Vibrio vulnificus interaction in the gills: Role of the RtxA13 toxin.</title>
        <authorList>
            <person name="Callol A."/>
            <person name="Pajuelo D."/>
            <person name="Ebbesson L."/>
            <person name="Teles M."/>
            <person name="MacKenzie S."/>
            <person name="Amaro C."/>
        </authorList>
    </citation>
    <scope>NUCLEOTIDE SEQUENCE</scope>
</reference>
<organism evidence="1">
    <name type="scientific">Anguilla anguilla</name>
    <name type="common">European freshwater eel</name>
    <name type="synonym">Muraena anguilla</name>
    <dbReference type="NCBI Taxonomy" id="7936"/>
    <lineage>
        <taxon>Eukaryota</taxon>
        <taxon>Metazoa</taxon>
        <taxon>Chordata</taxon>
        <taxon>Craniata</taxon>
        <taxon>Vertebrata</taxon>
        <taxon>Euteleostomi</taxon>
        <taxon>Actinopterygii</taxon>
        <taxon>Neopterygii</taxon>
        <taxon>Teleostei</taxon>
        <taxon>Anguilliformes</taxon>
        <taxon>Anguillidae</taxon>
        <taxon>Anguilla</taxon>
    </lineage>
</organism>
<protein>
    <submittedName>
        <fullName evidence="1">Uncharacterized protein</fullName>
    </submittedName>
</protein>
<dbReference type="EMBL" id="GBXM01029713">
    <property type="protein sequence ID" value="JAH78864.1"/>
    <property type="molecule type" value="Transcribed_RNA"/>
</dbReference>
<proteinExistence type="predicted"/>